<dbReference type="NCBIfam" id="NF041518">
    <property type="entry name" value="choice_anch_Q"/>
    <property type="match status" value="1"/>
</dbReference>
<sequence>MTRALRTALLLVCFVLPASPAAAATFTVTTTADTTDVNPGNGVCAASNGLCTLRAALGEANTLAGSDTIVLPAGTYQLDDGLGQLSVSSTVVVEGAGARSTLIVAGANSRVMNVTANLTLRGVTVTGGSPKGSGATRGGGINIVGGDVTLERVTVRNNTVASETNANGGGVAADGGSLIILDSTISNNLAVGRVGNSGGGSGSGGGIAAAAPTTIRRSTITSNTTQNYGAGMFSSGGGIHVGDNMVLDHVTLVSNVASSFADSSGFRQGGNIYIPSYASVSMRSSIMAGGSAASGGNNCYSIGTFTEPARNLSDNFDCMGAGSLRNVAPKLGALQNNGGGTDTRLPALDSPAVNAATGCGTRPADQRGNDLPAGPACDLGAVEIGADRSVTLQASKSAAAAGDDVTLIATISNANDGADDATGETLTLELPAGVTATTATSTVGSCTTGAAVTCSFGTLARGQAATVIATVRASGESFGVTARRGGSLPDQSAANDAAGVTVAGLGTPAAPGGGTTPQPGGGAGTAGDNGAPLISGLKLAPKATLRRGATLRFRLSEAATVRITTERVLKGRRSGARCAAKGRGKACTRVVKAATRTVRLKAGAVSVKLPAKALKAGKLRFTLVATDGAGNASKAARVTGSVKRR</sequence>
<dbReference type="InterPro" id="IPR006626">
    <property type="entry name" value="PbH1"/>
</dbReference>
<evidence type="ECO:0000313" key="5">
    <source>
        <dbReference type="Proteomes" id="UP001058860"/>
    </source>
</evidence>
<accession>A0ABY5PN17</accession>
<proteinExistence type="predicted"/>
<organism evidence="4 5">
    <name type="scientific">Svornostia abyssi</name>
    <dbReference type="NCBI Taxonomy" id="2898438"/>
    <lineage>
        <taxon>Bacteria</taxon>
        <taxon>Bacillati</taxon>
        <taxon>Actinomycetota</taxon>
        <taxon>Thermoleophilia</taxon>
        <taxon>Solirubrobacterales</taxon>
        <taxon>Baekduiaceae</taxon>
        <taxon>Svornostia</taxon>
    </lineage>
</organism>
<feature type="chain" id="PRO_5045818388" evidence="2">
    <location>
        <begin position="24"/>
        <end position="645"/>
    </location>
</feature>
<name>A0ABY5PN17_9ACTN</name>
<evidence type="ECO:0000313" key="4">
    <source>
        <dbReference type="EMBL" id="UUY05707.1"/>
    </source>
</evidence>
<dbReference type="SMART" id="SM00710">
    <property type="entry name" value="PbH1"/>
    <property type="match status" value="3"/>
</dbReference>
<dbReference type="InterPro" id="IPR001434">
    <property type="entry name" value="OmcB-like_DUF11"/>
</dbReference>
<dbReference type="EMBL" id="CP088295">
    <property type="protein sequence ID" value="UUY05707.1"/>
    <property type="molecule type" value="Genomic_DNA"/>
</dbReference>
<dbReference type="InterPro" id="IPR059226">
    <property type="entry name" value="Choice_anch_Q_dom"/>
</dbReference>
<keyword evidence="5" id="KW-1185">Reference proteome</keyword>
<evidence type="ECO:0000259" key="3">
    <source>
        <dbReference type="Pfam" id="PF01345"/>
    </source>
</evidence>
<feature type="domain" description="DUF11" evidence="3">
    <location>
        <begin position="389"/>
        <end position="502"/>
    </location>
</feature>
<gene>
    <name evidence="4" type="ORF">LRS13_09355</name>
</gene>
<keyword evidence="2" id="KW-0732">Signal</keyword>
<dbReference type="InterPro" id="IPR026457">
    <property type="entry name" value="CSLREA_Nterm"/>
</dbReference>
<feature type="compositionally biased region" description="Gly residues" evidence="1">
    <location>
        <begin position="511"/>
        <end position="527"/>
    </location>
</feature>
<dbReference type="RefSeq" id="WP_353866152.1">
    <property type="nucleotide sequence ID" value="NZ_CP088295.1"/>
</dbReference>
<feature type="region of interest" description="Disordered" evidence="1">
    <location>
        <begin position="504"/>
        <end position="528"/>
    </location>
</feature>
<dbReference type="Pfam" id="PF01345">
    <property type="entry name" value="DUF11"/>
    <property type="match status" value="1"/>
</dbReference>
<dbReference type="SUPFAM" id="SSF51126">
    <property type="entry name" value="Pectin lyase-like"/>
    <property type="match status" value="1"/>
</dbReference>
<protein>
    <submittedName>
        <fullName evidence="4">DUF11 domain-containing protein</fullName>
    </submittedName>
</protein>
<dbReference type="Proteomes" id="UP001058860">
    <property type="component" value="Chromosome"/>
</dbReference>
<feature type="signal peptide" evidence="2">
    <location>
        <begin position="1"/>
        <end position="23"/>
    </location>
</feature>
<dbReference type="InterPro" id="IPR011050">
    <property type="entry name" value="Pectin_lyase_fold/virulence"/>
</dbReference>
<evidence type="ECO:0000256" key="2">
    <source>
        <dbReference type="SAM" id="SignalP"/>
    </source>
</evidence>
<dbReference type="NCBIfam" id="TIGR04214">
    <property type="entry name" value="CSLREA_Nterm"/>
    <property type="match status" value="1"/>
</dbReference>
<evidence type="ECO:0000256" key="1">
    <source>
        <dbReference type="SAM" id="MobiDB-lite"/>
    </source>
</evidence>
<reference evidence="5" key="1">
    <citation type="submission" date="2021-11" db="EMBL/GenBank/DDBJ databases">
        <title>Cultivation dependent microbiological survey of springs from the worlds oldest radium mine currently devoted to the extraction of radon-saturated water.</title>
        <authorList>
            <person name="Kapinusova G."/>
            <person name="Smrhova T."/>
            <person name="Strejcek M."/>
            <person name="Suman J."/>
            <person name="Jani K."/>
            <person name="Pajer P."/>
            <person name="Uhlik O."/>
        </authorList>
    </citation>
    <scope>NUCLEOTIDE SEQUENCE [LARGE SCALE GENOMIC DNA]</scope>
    <source>
        <strain evidence="5">J379</strain>
    </source>
</reference>